<dbReference type="Proteomes" id="UP000799423">
    <property type="component" value="Unassembled WGS sequence"/>
</dbReference>
<proteinExistence type="predicted"/>
<reference evidence="1" key="1">
    <citation type="submission" date="2020-01" db="EMBL/GenBank/DDBJ databases">
        <authorList>
            <consortium name="DOE Joint Genome Institute"/>
            <person name="Haridas S."/>
            <person name="Albert R."/>
            <person name="Binder M."/>
            <person name="Bloem J."/>
            <person name="Labutti K."/>
            <person name="Salamov A."/>
            <person name="Andreopoulos B."/>
            <person name="Baker S.E."/>
            <person name="Barry K."/>
            <person name="Bills G."/>
            <person name="Bluhm B.H."/>
            <person name="Cannon C."/>
            <person name="Castanera R."/>
            <person name="Culley D.E."/>
            <person name="Daum C."/>
            <person name="Ezra D."/>
            <person name="Gonzalez J.B."/>
            <person name="Henrissat B."/>
            <person name="Kuo A."/>
            <person name="Liang C."/>
            <person name="Lipzen A."/>
            <person name="Lutzoni F."/>
            <person name="Magnuson J."/>
            <person name="Mondo S."/>
            <person name="Nolan M."/>
            <person name="Ohm R."/>
            <person name="Pangilinan J."/>
            <person name="Park H.-J."/>
            <person name="Ramirez L."/>
            <person name="Alfaro M."/>
            <person name="Sun H."/>
            <person name="Tritt A."/>
            <person name="Yoshinaga Y."/>
            <person name="Zwiers L.-H."/>
            <person name="Turgeon B.G."/>
            <person name="Goodwin S.B."/>
            <person name="Spatafora J.W."/>
            <person name="Crous P.W."/>
            <person name="Grigoriev I.V."/>
        </authorList>
    </citation>
    <scope>NUCLEOTIDE SEQUENCE</scope>
    <source>
        <strain evidence="1">IPT5</strain>
    </source>
</reference>
<organism evidence="1 2">
    <name type="scientific">Plenodomus tracheiphilus IPT5</name>
    <dbReference type="NCBI Taxonomy" id="1408161"/>
    <lineage>
        <taxon>Eukaryota</taxon>
        <taxon>Fungi</taxon>
        <taxon>Dikarya</taxon>
        <taxon>Ascomycota</taxon>
        <taxon>Pezizomycotina</taxon>
        <taxon>Dothideomycetes</taxon>
        <taxon>Pleosporomycetidae</taxon>
        <taxon>Pleosporales</taxon>
        <taxon>Pleosporineae</taxon>
        <taxon>Leptosphaeriaceae</taxon>
        <taxon>Plenodomus</taxon>
    </lineage>
</organism>
<sequence>MGPTLRYDPFDFIDLYPYFSAPILTQMHEEPVLKRLVTDSVRRWVDPSVDEVRTVWMTCGRKAMPAISVRASEFLPQGSGLVSQIQYIMSPETQQRVAVKKQSPPLGMQWLTFEDEKRCDEYITRIVDHHLDAFGELCWEEEDNGGFPQKLLQLMANLSPRMNNKAKLLHEVLRLIVVTFIMSHTLTMVEEKKEKTLARMISYLPKSYEQDYTSPRLINRQLKFLFSRLQHSIQATVLQILEQVFKYPKDRDGLVAAFVAVLGMSMTQEDRQITIHSVTSTSSSAEGINEEIAQKEAVVACESIERVTHAVQDVFQSRYSQEFDLLRNADDSWIPETGFSNPSSIKFVREVLQLTKENLHFLQERQQVPLSHHNQTKYSTRLVARFLLLFMI</sequence>
<dbReference type="PANTHER" id="PTHR35392">
    <property type="entry name" value="ZN(II)2CYS6 TRANSCRIPTION FACTOR (EUROFUNG)-RELATED-RELATED"/>
    <property type="match status" value="1"/>
</dbReference>
<dbReference type="PANTHER" id="PTHR35392:SF1">
    <property type="entry name" value="ZN(II)2CYS6 TRANSCRIPTION FACTOR (EUROFUNG)"/>
    <property type="match status" value="1"/>
</dbReference>
<dbReference type="AlphaFoldDB" id="A0A6A7APP9"/>
<name>A0A6A7APP9_9PLEO</name>
<keyword evidence="2" id="KW-1185">Reference proteome</keyword>
<protein>
    <submittedName>
        <fullName evidence="1">Uncharacterized protein</fullName>
    </submittedName>
</protein>
<evidence type="ECO:0000313" key="2">
    <source>
        <dbReference type="Proteomes" id="UP000799423"/>
    </source>
</evidence>
<dbReference type="EMBL" id="MU006428">
    <property type="protein sequence ID" value="KAF2844055.1"/>
    <property type="molecule type" value="Genomic_DNA"/>
</dbReference>
<dbReference type="OrthoDB" id="4226666at2759"/>
<accession>A0A6A7APP9</accession>
<dbReference type="InterPro" id="IPR052973">
    <property type="entry name" value="Fungal_sec-metab_reg_TF"/>
</dbReference>
<evidence type="ECO:0000313" key="1">
    <source>
        <dbReference type="EMBL" id="KAF2844055.1"/>
    </source>
</evidence>
<gene>
    <name evidence="1" type="ORF">T440DRAFT_484466</name>
</gene>